<organism evidence="15 16">
    <name type="scientific">Geobacter soli</name>
    <dbReference type="NCBI Taxonomy" id="1510391"/>
    <lineage>
        <taxon>Bacteria</taxon>
        <taxon>Pseudomonadati</taxon>
        <taxon>Thermodesulfobacteriota</taxon>
        <taxon>Desulfuromonadia</taxon>
        <taxon>Geobacterales</taxon>
        <taxon>Geobacteraceae</taxon>
        <taxon>Geobacter</taxon>
    </lineage>
</organism>
<feature type="domain" description="Histidine kinase" evidence="12">
    <location>
        <begin position="391"/>
        <end position="602"/>
    </location>
</feature>
<dbReference type="Gene3D" id="2.10.70.100">
    <property type="match status" value="1"/>
</dbReference>
<keyword evidence="6" id="KW-0808">Transferase</keyword>
<dbReference type="RefSeq" id="WP_039643070.1">
    <property type="nucleotide sequence ID" value="NZ_JXBL01000001.1"/>
</dbReference>
<evidence type="ECO:0000256" key="11">
    <source>
        <dbReference type="ARBA" id="ARBA00023136"/>
    </source>
</evidence>
<dbReference type="GO" id="GO:0030295">
    <property type="term" value="F:protein kinase activator activity"/>
    <property type="evidence" value="ECO:0007669"/>
    <property type="project" value="TreeGrafter"/>
</dbReference>
<dbReference type="InterPro" id="IPR000014">
    <property type="entry name" value="PAS"/>
</dbReference>
<dbReference type="SMART" id="SM00091">
    <property type="entry name" value="PAS"/>
    <property type="match status" value="3"/>
</dbReference>
<dbReference type="CDD" id="cd00130">
    <property type="entry name" value="PAS"/>
    <property type="match status" value="3"/>
</dbReference>
<dbReference type="InterPro" id="IPR003661">
    <property type="entry name" value="HisK_dim/P_dom"/>
</dbReference>
<keyword evidence="16" id="KW-1185">Reference proteome</keyword>
<keyword evidence="4" id="KW-1003">Cell membrane</keyword>
<dbReference type="InterPro" id="IPR013655">
    <property type="entry name" value="PAS_fold_3"/>
</dbReference>
<dbReference type="AlphaFoldDB" id="A0A0C1U0N2"/>
<dbReference type="PRINTS" id="PR00344">
    <property type="entry name" value="BCTRLSENSOR"/>
</dbReference>
<evidence type="ECO:0000256" key="2">
    <source>
        <dbReference type="ARBA" id="ARBA00004236"/>
    </source>
</evidence>
<feature type="domain" description="PAC" evidence="14">
    <location>
        <begin position="78"/>
        <end position="131"/>
    </location>
</feature>
<evidence type="ECO:0000259" key="12">
    <source>
        <dbReference type="PROSITE" id="PS50109"/>
    </source>
</evidence>
<evidence type="ECO:0000256" key="8">
    <source>
        <dbReference type="ARBA" id="ARBA00022777"/>
    </source>
</evidence>
<dbReference type="InterPro" id="IPR035965">
    <property type="entry name" value="PAS-like_dom_sf"/>
</dbReference>
<evidence type="ECO:0000259" key="13">
    <source>
        <dbReference type="PROSITE" id="PS50112"/>
    </source>
</evidence>
<dbReference type="FunFam" id="3.30.565.10:FF:000023">
    <property type="entry name" value="PAS domain-containing sensor histidine kinase"/>
    <property type="match status" value="1"/>
</dbReference>
<dbReference type="Pfam" id="PF02518">
    <property type="entry name" value="HATPase_c"/>
    <property type="match status" value="1"/>
</dbReference>
<dbReference type="PANTHER" id="PTHR42878:SF15">
    <property type="entry name" value="BACTERIOPHYTOCHROME"/>
    <property type="match status" value="1"/>
</dbReference>
<dbReference type="PANTHER" id="PTHR42878">
    <property type="entry name" value="TWO-COMPONENT HISTIDINE KINASE"/>
    <property type="match status" value="1"/>
</dbReference>
<dbReference type="InterPro" id="IPR001610">
    <property type="entry name" value="PAC"/>
</dbReference>
<keyword evidence="9" id="KW-0067">ATP-binding</keyword>
<dbReference type="GO" id="GO:0005886">
    <property type="term" value="C:plasma membrane"/>
    <property type="evidence" value="ECO:0007669"/>
    <property type="project" value="UniProtKB-SubCell"/>
</dbReference>
<dbReference type="PROSITE" id="PS50112">
    <property type="entry name" value="PAS"/>
    <property type="match status" value="2"/>
</dbReference>
<dbReference type="SMART" id="SM00388">
    <property type="entry name" value="HisKA"/>
    <property type="match status" value="1"/>
</dbReference>
<dbReference type="SMART" id="SM00387">
    <property type="entry name" value="HATPase_c"/>
    <property type="match status" value="1"/>
</dbReference>
<evidence type="ECO:0000313" key="16">
    <source>
        <dbReference type="Proteomes" id="UP000031433"/>
    </source>
</evidence>
<keyword evidence="11" id="KW-0472">Membrane</keyword>
<feature type="domain" description="PAS" evidence="13">
    <location>
        <begin position="128"/>
        <end position="184"/>
    </location>
</feature>
<keyword evidence="8 15" id="KW-0418">Kinase</keyword>
<keyword evidence="7" id="KW-0547">Nucleotide-binding</keyword>
<sequence length="602" mass="68362">MNCERLALILETATDGFWDWDLRADRLELSEGYRTLIGYPSGHTVFNSAFIESIVHPDDRPACVPVIRELMDGSRISATLEYRILRGDGATVWVQARGTAVDHDDAGRPARMVGTIFDITARKRSEEQLVLMGAVVDDATDEIFWVDRQGRLVYANRAACGNLGYSREELLAMSISDVDPLVPPGRWPTMWETVRLQGGFVMDSFHRTRDGRDIPKEVSVKYANVSGREIVYGFARDISERKRVEKALRTSEHRLRIMVEHLPAGAAHREENRLLVNRAVEEITGYRRHELDTLDKWFTTLHGEQAAEVRAVYEADRAAGMRFPRIMPLRRKDGTIRHIEFFGYQYESGEVWLLHDVTDRRAAEEEIRRLNADLEARVRERTADLESFCHSVSHDLRAPLRHIAGYVRILQDDYRDRLDDTGRHCLARIGRAAVNMGELVDGLLSLSHVSREDIQRRSISLSALARAVARDLAEREPDRKVDLAVADGINGSGDPRLLRVLLENLLGNAWKFTARVERPRIEFGAESRNGQNVYFVRDNGAGFDMRYVHRLFGSFERLHGPDEFSGTGMGLAIVRRIVERHGGMVWAESEIGRGATFSFTLG</sequence>
<dbReference type="InterPro" id="IPR036890">
    <property type="entry name" value="HATPase_C_sf"/>
</dbReference>
<keyword evidence="10" id="KW-0902">Two-component regulatory system</keyword>
<dbReference type="PROSITE" id="PS50109">
    <property type="entry name" value="HIS_KIN"/>
    <property type="match status" value="1"/>
</dbReference>
<dbReference type="Gene3D" id="1.10.287.130">
    <property type="match status" value="1"/>
</dbReference>
<accession>A0A0C1U0N2</accession>
<dbReference type="CDD" id="cd00082">
    <property type="entry name" value="HisKA"/>
    <property type="match status" value="1"/>
</dbReference>
<dbReference type="PROSITE" id="PS50113">
    <property type="entry name" value="PAC"/>
    <property type="match status" value="1"/>
</dbReference>
<evidence type="ECO:0000256" key="9">
    <source>
        <dbReference type="ARBA" id="ARBA00022840"/>
    </source>
</evidence>
<dbReference type="Pfam" id="PF00512">
    <property type="entry name" value="HisKA"/>
    <property type="match status" value="1"/>
</dbReference>
<evidence type="ECO:0000256" key="3">
    <source>
        <dbReference type="ARBA" id="ARBA00012438"/>
    </source>
</evidence>
<dbReference type="InterPro" id="IPR005467">
    <property type="entry name" value="His_kinase_dom"/>
</dbReference>
<feature type="domain" description="PAS" evidence="13">
    <location>
        <begin position="2"/>
        <end position="74"/>
    </location>
</feature>
<evidence type="ECO:0000256" key="4">
    <source>
        <dbReference type="ARBA" id="ARBA00022475"/>
    </source>
</evidence>
<dbReference type="NCBIfam" id="TIGR00229">
    <property type="entry name" value="sensory_box"/>
    <property type="match status" value="3"/>
</dbReference>
<dbReference type="Gene3D" id="3.30.450.20">
    <property type="entry name" value="PAS domain"/>
    <property type="match status" value="3"/>
</dbReference>
<evidence type="ECO:0000256" key="10">
    <source>
        <dbReference type="ARBA" id="ARBA00023012"/>
    </source>
</evidence>
<dbReference type="Gene3D" id="3.30.565.10">
    <property type="entry name" value="Histidine kinase-like ATPase, C-terminal domain"/>
    <property type="match status" value="1"/>
</dbReference>
<name>A0A0C1U0N2_9BACT</name>
<reference evidence="15 16" key="1">
    <citation type="submission" date="2015-01" db="EMBL/GenBank/DDBJ databases">
        <title>Genome sequence of the anaerobic bacterium Geobacter soli GSS01, a dissimilatory Fe(III) reducer from soil.</title>
        <authorList>
            <person name="Yang G."/>
            <person name="Zhou S."/>
        </authorList>
    </citation>
    <scope>NUCLEOTIDE SEQUENCE [LARGE SCALE GENOMIC DNA]</scope>
    <source>
        <strain evidence="15 16">GSS01</strain>
    </source>
</reference>
<keyword evidence="5" id="KW-0597">Phosphoprotein</keyword>
<evidence type="ECO:0000259" key="14">
    <source>
        <dbReference type="PROSITE" id="PS50113"/>
    </source>
</evidence>
<dbReference type="InterPro" id="IPR036097">
    <property type="entry name" value="HisK_dim/P_sf"/>
</dbReference>
<evidence type="ECO:0000313" key="15">
    <source>
        <dbReference type="EMBL" id="KIE41375.1"/>
    </source>
</evidence>
<dbReference type="EC" id="2.7.13.3" evidence="3"/>
<dbReference type="GO" id="GO:0000155">
    <property type="term" value="F:phosphorelay sensor kinase activity"/>
    <property type="evidence" value="ECO:0007669"/>
    <property type="project" value="InterPro"/>
</dbReference>
<dbReference type="EMBL" id="JXBL01000001">
    <property type="protein sequence ID" value="KIE41375.1"/>
    <property type="molecule type" value="Genomic_DNA"/>
</dbReference>
<proteinExistence type="predicted"/>
<comment type="catalytic activity">
    <reaction evidence="1">
        <text>ATP + protein L-histidine = ADP + protein N-phospho-L-histidine.</text>
        <dbReference type="EC" id="2.7.13.3"/>
    </reaction>
</comment>
<dbReference type="InterPro" id="IPR004358">
    <property type="entry name" value="Sig_transdc_His_kin-like_C"/>
</dbReference>
<dbReference type="Proteomes" id="UP000031433">
    <property type="component" value="Unassembled WGS sequence"/>
</dbReference>
<gene>
    <name evidence="15" type="ORF">SE37_01385</name>
</gene>
<dbReference type="GO" id="GO:0005524">
    <property type="term" value="F:ATP binding"/>
    <property type="evidence" value="ECO:0007669"/>
    <property type="project" value="UniProtKB-KW"/>
</dbReference>
<dbReference type="Pfam" id="PF13426">
    <property type="entry name" value="PAS_9"/>
    <property type="match status" value="1"/>
</dbReference>
<evidence type="ECO:0000256" key="1">
    <source>
        <dbReference type="ARBA" id="ARBA00000085"/>
    </source>
</evidence>
<evidence type="ECO:0000256" key="7">
    <source>
        <dbReference type="ARBA" id="ARBA00022741"/>
    </source>
</evidence>
<dbReference type="InterPro" id="IPR050351">
    <property type="entry name" value="BphY/WalK/GraS-like"/>
</dbReference>
<dbReference type="InterPro" id="IPR000700">
    <property type="entry name" value="PAS-assoc_C"/>
</dbReference>
<dbReference type="Pfam" id="PF08447">
    <property type="entry name" value="PAS_3"/>
    <property type="match status" value="2"/>
</dbReference>
<dbReference type="InterPro" id="IPR003594">
    <property type="entry name" value="HATPase_dom"/>
</dbReference>
<dbReference type="SUPFAM" id="SSF55874">
    <property type="entry name" value="ATPase domain of HSP90 chaperone/DNA topoisomerase II/histidine kinase"/>
    <property type="match status" value="1"/>
</dbReference>
<comment type="caution">
    <text evidence="15">The sequence shown here is derived from an EMBL/GenBank/DDBJ whole genome shotgun (WGS) entry which is preliminary data.</text>
</comment>
<comment type="subcellular location">
    <subcellularLocation>
        <location evidence="2">Cell membrane</location>
    </subcellularLocation>
</comment>
<evidence type="ECO:0000256" key="6">
    <source>
        <dbReference type="ARBA" id="ARBA00022679"/>
    </source>
</evidence>
<dbReference type="SUPFAM" id="SSF55785">
    <property type="entry name" value="PYP-like sensor domain (PAS domain)"/>
    <property type="match status" value="3"/>
</dbReference>
<dbReference type="GO" id="GO:0007234">
    <property type="term" value="P:osmosensory signaling via phosphorelay pathway"/>
    <property type="evidence" value="ECO:0007669"/>
    <property type="project" value="TreeGrafter"/>
</dbReference>
<protein>
    <recommendedName>
        <fullName evidence="3">histidine kinase</fullName>
        <ecNumber evidence="3">2.7.13.3</ecNumber>
    </recommendedName>
</protein>
<dbReference type="SMART" id="SM00086">
    <property type="entry name" value="PAC"/>
    <property type="match status" value="2"/>
</dbReference>
<dbReference type="SUPFAM" id="SSF47384">
    <property type="entry name" value="Homodimeric domain of signal transducing histidine kinase"/>
    <property type="match status" value="1"/>
</dbReference>
<evidence type="ECO:0000256" key="5">
    <source>
        <dbReference type="ARBA" id="ARBA00022553"/>
    </source>
</evidence>
<dbReference type="GO" id="GO:0000156">
    <property type="term" value="F:phosphorelay response regulator activity"/>
    <property type="evidence" value="ECO:0007669"/>
    <property type="project" value="TreeGrafter"/>
</dbReference>